<sequence>MNTIKDAKIINNSITITLDNDEEIVMQVSDLLNIIGRLDKSLDAYLLILIKSIADNIIIDILTDSKISIKDNNIVEFELSTDSKEDIDTVVNDYKKLI</sequence>
<reference evidence="1" key="1">
    <citation type="submission" date="2024-06" db="EMBL/GenBank/DDBJ databases">
        <title>Intestivirid acquisition increases across infancy in a wild primate population.</title>
        <authorList>
            <person name="Schneider-Creas I.A."/>
            <person name="Moya I.L."/>
            <person name="Chiou K.L."/>
            <person name="Baniel A."/>
            <person name="Azanaw Haile A."/>
            <person name="Kebede F."/>
            <person name="Abebe B."/>
            <person name="Snyder-Mackler N."/>
            <person name="Varsani A."/>
        </authorList>
    </citation>
    <scope>NUCLEOTIDE SEQUENCE</scope>
    <source>
        <strain evidence="1">Int_RNL_2018_0288_CRY</strain>
    </source>
</reference>
<organism evidence="1">
    <name type="scientific">Geladintestivirus 2</name>
    <dbReference type="NCBI Taxonomy" id="3233134"/>
    <lineage>
        <taxon>Viruses</taxon>
        <taxon>Duplodnaviria</taxon>
        <taxon>Heunggongvirae</taxon>
        <taxon>Uroviricota</taxon>
        <taxon>Caudoviricetes</taxon>
        <taxon>Crassvirales</taxon>
    </lineage>
</organism>
<evidence type="ECO:0000313" key="1">
    <source>
        <dbReference type="EMBL" id="XCO00625.1"/>
    </source>
</evidence>
<protein>
    <submittedName>
        <fullName evidence="1">Uncharacterized protein</fullName>
    </submittedName>
</protein>
<proteinExistence type="predicted"/>
<accession>A0AAU8MJW8</accession>
<dbReference type="EMBL" id="PP965500">
    <property type="protein sequence ID" value="XCO00625.1"/>
    <property type="molecule type" value="Genomic_DNA"/>
</dbReference>
<name>A0AAU8MJW8_9CAUD</name>